<dbReference type="Pfam" id="PF14622">
    <property type="entry name" value="Ribonucleas_3_3"/>
    <property type="match status" value="1"/>
</dbReference>
<evidence type="ECO:0000256" key="3">
    <source>
        <dbReference type="ARBA" id="ARBA00022723"/>
    </source>
</evidence>
<reference evidence="10 11" key="1">
    <citation type="submission" date="2016-11" db="EMBL/GenBank/DDBJ databases">
        <authorList>
            <person name="Jaros S."/>
            <person name="Januszkiewicz K."/>
            <person name="Wedrychowicz H."/>
        </authorList>
    </citation>
    <scope>NUCLEOTIDE SEQUENCE [LARGE SCALE GENOMIC DNA]</scope>
    <source>
        <strain evidence="10 11">DSM 14809</strain>
    </source>
</reference>
<dbReference type="OrthoDB" id="9805026at2"/>
<evidence type="ECO:0000313" key="11">
    <source>
        <dbReference type="Proteomes" id="UP000184185"/>
    </source>
</evidence>
<sequence>MEEKDLFEKLVGQQVGNYTFRNPNLLRQAFKRRSYTEENGGENNEVLEFIGDKAIDIAVVRYLTNKYGNAPTKEELRQKQWLGEKYEDEFSCELDEGQLTQLKQRLVQKDTLARRIDELAFADFLIMGRGDVLNNRSQEKSVKEDLFEAIIGAIAIDSNWDFEKIQDAVELMLNPDSILNSDEEIDYVRLIYEWDESFGCVPWFKYSDRGYSEGMLLTHPDAIFQFDNSSRRGSNTRTCFVKIRSDIPEFAGFGSSKNEARKAACKLAYEYIEKNDMLFTIRDEIDEPTLEMAINQLEILARRDYFSLPKYVAEERHDENGNPVWQVSCSIEEFDVSYTIESSSKKSAKKEAAFEMLKYVLDNYEEE</sequence>
<dbReference type="GO" id="GO:0046872">
    <property type="term" value="F:metal ion binding"/>
    <property type="evidence" value="ECO:0007669"/>
    <property type="project" value="UniProtKB-KW"/>
</dbReference>
<evidence type="ECO:0000256" key="5">
    <source>
        <dbReference type="ARBA" id="ARBA00022842"/>
    </source>
</evidence>
<evidence type="ECO:0000256" key="8">
    <source>
        <dbReference type="ARBA" id="ARBA00049596"/>
    </source>
</evidence>
<keyword evidence="3" id="KW-0479">Metal-binding</keyword>
<name>A0A1M6L247_PSEXY</name>
<dbReference type="AlphaFoldDB" id="A0A1M6L247"/>
<dbReference type="GO" id="GO:0003723">
    <property type="term" value="F:RNA binding"/>
    <property type="evidence" value="ECO:0007669"/>
    <property type="project" value="UniProtKB-KW"/>
</dbReference>
<dbReference type="PANTHER" id="PTHR14950">
    <property type="entry name" value="DICER-RELATED"/>
    <property type="match status" value="1"/>
</dbReference>
<dbReference type="Pfam" id="PF00035">
    <property type="entry name" value="dsrm"/>
    <property type="match status" value="1"/>
</dbReference>
<feature type="domain" description="RNase III" evidence="9">
    <location>
        <begin position="17"/>
        <end position="67"/>
    </location>
</feature>
<organism evidence="10 11">
    <name type="scientific">Pseudobutyrivibrio xylanivorans DSM 14809</name>
    <dbReference type="NCBI Taxonomy" id="1123012"/>
    <lineage>
        <taxon>Bacteria</taxon>
        <taxon>Bacillati</taxon>
        <taxon>Bacillota</taxon>
        <taxon>Clostridia</taxon>
        <taxon>Lachnospirales</taxon>
        <taxon>Lachnospiraceae</taxon>
        <taxon>Pseudobutyrivibrio</taxon>
    </lineage>
</organism>
<dbReference type="GO" id="GO:0004525">
    <property type="term" value="F:ribonuclease III activity"/>
    <property type="evidence" value="ECO:0007669"/>
    <property type="project" value="InterPro"/>
</dbReference>
<dbReference type="PROSITE" id="PS50142">
    <property type="entry name" value="RNASE_3_2"/>
    <property type="match status" value="2"/>
</dbReference>
<dbReference type="SUPFAM" id="SSF54768">
    <property type="entry name" value="dsRNA-binding domain-like"/>
    <property type="match status" value="2"/>
</dbReference>
<comment type="function">
    <text evidence="8">Digests double-stranded RNA. Involved in the processing of primary rRNA transcript to yield the immediate precursors to the large and small rRNAs (23S and 16S). Processes some mRNAs, and tRNAs when they are encoded in the rRNA operon. Processes pre-crRNA and tracrRNA of type II CRISPR loci if present in the organism.</text>
</comment>
<dbReference type="SMART" id="SM00535">
    <property type="entry name" value="RIBOc"/>
    <property type="match status" value="1"/>
</dbReference>
<dbReference type="SMART" id="SM00358">
    <property type="entry name" value="DSRM"/>
    <property type="match status" value="2"/>
</dbReference>
<dbReference type="SUPFAM" id="SSF69065">
    <property type="entry name" value="RNase III domain-like"/>
    <property type="match status" value="1"/>
</dbReference>
<keyword evidence="6" id="KW-0694">RNA-binding</keyword>
<dbReference type="InterPro" id="IPR000999">
    <property type="entry name" value="RNase_III_dom"/>
</dbReference>
<evidence type="ECO:0000256" key="2">
    <source>
        <dbReference type="ARBA" id="ARBA00017706"/>
    </source>
</evidence>
<dbReference type="GO" id="GO:0006396">
    <property type="term" value="P:RNA processing"/>
    <property type="evidence" value="ECO:0007669"/>
    <property type="project" value="InterPro"/>
</dbReference>
<evidence type="ECO:0000256" key="1">
    <source>
        <dbReference type="ARBA" id="ARBA00010183"/>
    </source>
</evidence>
<evidence type="ECO:0000256" key="7">
    <source>
        <dbReference type="ARBA" id="ARBA00032486"/>
    </source>
</evidence>
<dbReference type="EMBL" id="FQYQ01000036">
    <property type="protein sequence ID" value="SHJ65182.1"/>
    <property type="molecule type" value="Genomic_DNA"/>
</dbReference>
<keyword evidence="4" id="KW-0378">Hydrolase</keyword>
<protein>
    <recommendedName>
        <fullName evidence="2">Ribonuclease 3</fullName>
    </recommendedName>
    <alternativeName>
        <fullName evidence="7">Ribonuclease III</fullName>
    </alternativeName>
</protein>
<evidence type="ECO:0000256" key="4">
    <source>
        <dbReference type="ARBA" id="ARBA00022801"/>
    </source>
</evidence>
<dbReference type="CDD" id="cd00593">
    <property type="entry name" value="RIBOc"/>
    <property type="match status" value="1"/>
</dbReference>
<feature type="domain" description="RNase III" evidence="9">
    <location>
        <begin position="93"/>
        <end position="159"/>
    </location>
</feature>
<dbReference type="InterPro" id="IPR014720">
    <property type="entry name" value="dsRBD_dom"/>
</dbReference>
<dbReference type="Gene3D" id="1.10.1520.10">
    <property type="entry name" value="Ribonuclease III domain"/>
    <property type="match status" value="1"/>
</dbReference>
<dbReference type="RefSeq" id="WP_159430910.1">
    <property type="nucleotide sequence ID" value="NZ_FQYQ01000036.1"/>
</dbReference>
<dbReference type="InterPro" id="IPR036389">
    <property type="entry name" value="RNase_III_sf"/>
</dbReference>
<evidence type="ECO:0000256" key="6">
    <source>
        <dbReference type="ARBA" id="ARBA00022884"/>
    </source>
</evidence>
<proteinExistence type="inferred from homology"/>
<keyword evidence="5" id="KW-0460">Magnesium</keyword>
<dbReference type="Gene3D" id="3.30.160.20">
    <property type="match status" value="2"/>
</dbReference>
<dbReference type="PANTHER" id="PTHR14950:SF37">
    <property type="entry name" value="ENDORIBONUCLEASE DICER"/>
    <property type="match status" value="1"/>
</dbReference>
<dbReference type="Proteomes" id="UP000184185">
    <property type="component" value="Unassembled WGS sequence"/>
</dbReference>
<comment type="similarity">
    <text evidence="1">Belongs to the ribonuclease III family.</text>
</comment>
<evidence type="ECO:0000313" key="10">
    <source>
        <dbReference type="EMBL" id="SHJ65182.1"/>
    </source>
</evidence>
<evidence type="ECO:0000259" key="9">
    <source>
        <dbReference type="PROSITE" id="PS50142"/>
    </source>
</evidence>
<gene>
    <name evidence="10" type="ORF">SAMN02745725_03000</name>
</gene>
<accession>A0A1M6L247</accession>
<keyword evidence="11" id="KW-1185">Reference proteome</keyword>